<organism evidence="11 12">
    <name type="scientific">Nelumbo nucifera</name>
    <name type="common">Sacred lotus</name>
    <dbReference type="NCBI Taxonomy" id="4432"/>
    <lineage>
        <taxon>Eukaryota</taxon>
        <taxon>Viridiplantae</taxon>
        <taxon>Streptophyta</taxon>
        <taxon>Embryophyta</taxon>
        <taxon>Tracheophyta</taxon>
        <taxon>Spermatophyta</taxon>
        <taxon>Magnoliopsida</taxon>
        <taxon>Proteales</taxon>
        <taxon>Nelumbonaceae</taxon>
        <taxon>Nelumbo</taxon>
    </lineage>
</organism>
<dbReference type="PROSITE" id="PS00666">
    <property type="entry name" value="DHDPS_2"/>
    <property type="match status" value="1"/>
</dbReference>
<reference evidence="12" key="1">
    <citation type="submission" date="2025-08" db="UniProtKB">
        <authorList>
            <consortium name="RefSeq"/>
        </authorList>
    </citation>
    <scope>IDENTIFICATION</scope>
</reference>
<dbReference type="InterPro" id="IPR020625">
    <property type="entry name" value="Schiff_base-form_aldolases_AS"/>
</dbReference>
<dbReference type="PROSITE" id="PS00665">
    <property type="entry name" value="DHDPS_1"/>
    <property type="match status" value="1"/>
</dbReference>
<dbReference type="SUPFAM" id="SSF51569">
    <property type="entry name" value="Aldolase"/>
    <property type="match status" value="1"/>
</dbReference>
<evidence type="ECO:0000256" key="10">
    <source>
        <dbReference type="ARBA" id="ARBA00047836"/>
    </source>
</evidence>
<dbReference type="OMA" id="THDEHCR"/>
<dbReference type="UniPathway" id="UPA00034">
    <property type="reaction ID" value="UER00017"/>
</dbReference>
<dbReference type="STRING" id="4432.A0A1U8B8J9"/>
<dbReference type="GeneID" id="104611865"/>
<evidence type="ECO:0000256" key="8">
    <source>
        <dbReference type="ARBA" id="ARBA00023239"/>
    </source>
</evidence>
<protein>
    <recommendedName>
        <fullName evidence="4">4-hydroxy-tetrahydrodipicolinate synthase</fullName>
        <ecNumber evidence="4">4.3.3.7</ecNumber>
    </recommendedName>
</protein>
<evidence type="ECO:0000256" key="4">
    <source>
        <dbReference type="ARBA" id="ARBA00012086"/>
    </source>
</evidence>
<dbReference type="GO" id="GO:0008840">
    <property type="term" value="F:4-hydroxy-tetrahydrodipicolinate synthase activity"/>
    <property type="evidence" value="ECO:0000318"/>
    <property type="project" value="GO_Central"/>
</dbReference>
<dbReference type="NCBIfam" id="TIGR00674">
    <property type="entry name" value="dapA"/>
    <property type="match status" value="1"/>
</dbReference>
<evidence type="ECO:0000313" key="12">
    <source>
        <dbReference type="RefSeq" id="XP_010277415.1"/>
    </source>
</evidence>
<dbReference type="EC" id="4.3.3.7" evidence="4"/>
<keyword evidence="8" id="KW-0456">Lyase</keyword>
<evidence type="ECO:0000313" key="11">
    <source>
        <dbReference type="Proteomes" id="UP000189703"/>
    </source>
</evidence>
<dbReference type="OrthoDB" id="191315at2759"/>
<evidence type="ECO:0000256" key="1">
    <source>
        <dbReference type="ARBA" id="ARBA00003294"/>
    </source>
</evidence>
<evidence type="ECO:0000256" key="9">
    <source>
        <dbReference type="ARBA" id="ARBA00023270"/>
    </source>
</evidence>
<dbReference type="GO" id="GO:0019877">
    <property type="term" value="P:diaminopimelate biosynthetic process"/>
    <property type="evidence" value="ECO:0007669"/>
    <property type="project" value="UniProtKB-KW"/>
</dbReference>
<evidence type="ECO:0000256" key="3">
    <source>
        <dbReference type="ARBA" id="ARBA00007592"/>
    </source>
</evidence>
<dbReference type="AlphaFoldDB" id="A0A1U8B8J9"/>
<keyword evidence="6" id="KW-0220">Diaminopimelate biosynthesis</keyword>
<dbReference type="InterPro" id="IPR002220">
    <property type="entry name" value="DapA-like"/>
</dbReference>
<keyword evidence="5" id="KW-0028">Amino-acid biosynthesis</keyword>
<keyword evidence="7" id="KW-0457">Lysine biosynthesis</keyword>
<dbReference type="InterPro" id="IPR020624">
    <property type="entry name" value="Schiff_base-form_aldolases_CS"/>
</dbReference>
<dbReference type="Gene3D" id="3.20.20.70">
    <property type="entry name" value="Aldolase class I"/>
    <property type="match status" value="1"/>
</dbReference>
<evidence type="ECO:0000256" key="2">
    <source>
        <dbReference type="ARBA" id="ARBA00005120"/>
    </source>
</evidence>
<dbReference type="GO" id="GO:0009089">
    <property type="term" value="P:lysine biosynthetic process via diaminopimelate"/>
    <property type="evidence" value="ECO:0007669"/>
    <property type="project" value="UniProtKB-UniPathway"/>
</dbReference>
<dbReference type="InterPro" id="IPR005263">
    <property type="entry name" value="DapA"/>
</dbReference>
<dbReference type="PANTHER" id="PTHR12128">
    <property type="entry name" value="DIHYDRODIPICOLINATE SYNTHASE"/>
    <property type="match status" value="1"/>
</dbReference>
<accession>A0A1U8B8J9</accession>
<evidence type="ECO:0000256" key="5">
    <source>
        <dbReference type="ARBA" id="ARBA00022605"/>
    </source>
</evidence>
<keyword evidence="11" id="KW-1185">Reference proteome</keyword>
<dbReference type="eggNOG" id="ENOG502QQ8M">
    <property type="taxonomic scope" value="Eukaryota"/>
</dbReference>
<keyword evidence="9" id="KW-0704">Schiff base</keyword>
<dbReference type="Pfam" id="PF00701">
    <property type="entry name" value="DHDPS"/>
    <property type="match status" value="1"/>
</dbReference>
<sequence length="365" mass="39913">MSSLMGYGASLRYATLQLPRPAGANNHKRRVGRWRSPEAAVIPNFHLPMRSLEVKNRTSAEEIKSLRLITAIKTPYLPDGRFDLEAYDRLMNIQIMNGAEGVIVGGTTGEGHLMSWDEHIMLIGHTINCFGESVKVIGNTGSNSTREAIHATEQGFAVGMHAALHINPYYGKTSLEGLVSHFEAVLSMGPTIIYNVPSRTGQDIPPAVIHTIAQSANMAGVKECMGNGRIKEYTDKGVVVWSGNDDQCHDARWGYGATGVISVTSNLAPGLMRELMLGGKNTSLNAKLLPLIEWLFCEPNPIALNTALAQLGVVRPIFRLPYVPLPLARRVEFVNIVKELGRENIVGDGDVQVLDDDDFILVGRY</sequence>
<dbReference type="InterPro" id="IPR013785">
    <property type="entry name" value="Aldolase_TIM"/>
</dbReference>
<dbReference type="PANTHER" id="PTHR12128:SF15">
    <property type="entry name" value="4-HYDROXY-TETRAHYDRODIPICOLINATE SYNTHASE 1, CHLOROPLASTIC"/>
    <property type="match status" value="1"/>
</dbReference>
<comment type="function">
    <text evidence="1">Catalyzes the condensation of (S)-aspartate-beta-semialdehyde [(S)-ASA] and pyruvate to 4-hydroxy-tetrahydrodipicolinate (HTPA).</text>
</comment>
<dbReference type="KEGG" id="nnu:104611865"/>
<evidence type="ECO:0000256" key="6">
    <source>
        <dbReference type="ARBA" id="ARBA00022915"/>
    </source>
</evidence>
<proteinExistence type="inferred from homology"/>
<comment type="catalytic activity">
    <reaction evidence="10">
        <text>L-aspartate 4-semialdehyde + pyruvate = (2S,4S)-4-hydroxy-2,3,4,5-tetrahydrodipicolinate + H2O + H(+)</text>
        <dbReference type="Rhea" id="RHEA:34171"/>
        <dbReference type="ChEBI" id="CHEBI:15361"/>
        <dbReference type="ChEBI" id="CHEBI:15377"/>
        <dbReference type="ChEBI" id="CHEBI:15378"/>
        <dbReference type="ChEBI" id="CHEBI:67139"/>
        <dbReference type="ChEBI" id="CHEBI:537519"/>
        <dbReference type="EC" id="4.3.3.7"/>
    </reaction>
</comment>
<name>A0A1U8B8J9_NELNU</name>
<dbReference type="FunCoup" id="A0A1U8B8J9">
    <property type="interactions" value="726"/>
</dbReference>
<dbReference type="InParanoid" id="A0A1U8B8J9"/>
<dbReference type="SMART" id="SM01130">
    <property type="entry name" value="DHDPS"/>
    <property type="match status" value="1"/>
</dbReference>
<dbReference type="Proteomes" id="UP000189703">
    <property type="component" value="Unplaced"/>
</dbReference>
<comment type="pathway">
    <text evidence="2">Amino-acid biosynthesis; L-lysine biosynthesis via DAP pathway; (S)-tetrahydrodipicolinate from L-aspartate: step 3/4.</text>
</comment>
<evidence type="ECO:0000256" key="7">
    <source>
        <dbReference type="ARBA" id="ARBA00023154"/>
    </source>
</evidence>
<comment type="similarity">
    <text evidence="3">Belongs to the DapA family.</text>
</comment>
<dbReference type="RefSeq" id="XP_010277415.1">
    <property type="nucleotide sequence ID" value="XM_010279113.2"/>
</dbReference>
<dbReference type="CDD" id="cd00950">
    <property type="entry name" value="DHDPS"/>
    <property type="match status" value="1"/>
</dbReference>
<dbReference type="PRINTS" id="PR00146">
    <property type="entry name" value="DHPICSNTHASE"/>
</dbReference>
<gene>
    <name evidence="12" type="primary">LOC104611865</name>
</gene>